<keyword evidence="3" id="KW-1185">Reference proteome</keyword>
<dbReference type="InterPro" id="IPR000086">
    <property type="entry name" value="NUDIX_hydrolase_dom"/>
</dbReference>
<proteinExistence type="predicted"/>
<dbReference type="SUPFAM" id="SSF55811">
    <property type="entry name" value="Nudix"/>
    <property type="match status" value="1"/>
</dbReference>
<dbReference type="Proteomes" id="UP000013966">
    <property type="component" value="Chromosome 3"/>
</dbReference>
<dbReference type="AlphaFoldDB" id="R4WQQ8"/>
<dbReference type="EMBL" id="AP013060">
    <property type="protein sequence ID" value="BAN26934.1"/>
    <property type="molecule type" value="Genomic_DNA"/>
</dbReference>
<protein>
    <submittedName>
        <fullName evidence="2">Nudix hydrolase</fullName>
    </submittedName>
</protein>
<name>R4WQQ8_9BURK</name>
<keyword evidence="2" id="KW-0378">Hydrolase</keyword>
<dbReference type="Gene3D" id="3.90.79.10">
    <property type="entry name" value="Nucleoside Triphosphate Pyrophosphohydrolase"/>
    <property type="match status" value="1"/>
</dbReference>
<evidence type="ECO:0000313" key="3">
    <source>
        <dbReference type="Proteomes" id="UP000013966"/>
    </source>
</evidence>
<accession>R4WQQ8</accession>
<sequence>MLLVRQQAVLLVRDGSGPWLLPGGAVGLDEMPIVAAIRALYDDAGVEASAVAFLFQQVSAHHLHHVFRVAIPDDVHPRAGISGRLDDLCWLDASQLANVHATPGTRSILSRALGVGHEAAKTAWQQDAAIGINKRWRGRMP</sequence>
<dbReference type="Pfam" id="PF00293">
    <property type="entry name" value="NUDIX"/>
    <property type="match status" value="1"/>
</dbReference>
<dbReference type="GO" id="GO:0016787">
    <property type="term" value="F:hydrolase activity"/>
    <property type="evidence" value="ECO:0007669"/>
    <property type="project" value="UniProtKB-KW"/>
</dbReference>
<reference evidence="2 3" key="2">
    <citation type="journal article" date="2018" name="Int. J. Syst. Evol. Microbiol.">
        <title>Burkholderia insecticola sp. nov., a gut symbiotic bacterium of the bean bug Riptortus pedestris.</title>
        <authorList>
            <person name="Takeshita K."/>
            <person name="Tamaki H."/>
            <person name="Ohbayashi T."/>
            <person name="Meng X.-Y."/>
            <person name="Sone T."/>
            <person name="Mitani Y."/>
            <person name="Peeters C."/>
            <person name="Kikuchi Y."/>
            <person name="Vandamme P."/>
        </authorList>
    </citation>
    <scope>NUCLEOTIDE SEQUENCE [LARGE SCALE GENOMIC DNA]</scope>
    <source>
        <strain evidence="2">RPE64</strain>
    </source>
</reference>
<dbReference type="InterPro" id="IPR015797">
    <property type="entry name" value="NUDIX_hydrolase-like_dom_sf"/>
</dbReference>
<gene>
    <name evidence="2" type="ORF">BRPE64_CCDS08510</name>
</gene>
<reference evidence="2 3" key="1">
    <citation type="journal article" date="2013" name="Genome Announc.">
        <title>Complete Genome Sequence of Burkholderia sp. Strain RPE64, Bacterial Symbiont of the Bean Bug Riptortus pedestris.</title>
        <authorList>
            <person name="Shibata T.F."/>
            <person name="Maeda T."/>
            <person name="Nikoh N."/>
            <person name="Yamaguchi K."/>
            <person name="Oshima K."/>
            <person name="Hattori M."/>
            <person name="Nishiyama T."/>
            <person name="Hasebe M."/>
            <person name="Fukatsu T."/>
            <person name="Kikuchi Y."/>
            <person name="Shigenobu S."/>
        </authorList>
    </citation>
    <scope>NUCLEOTIDE SEQUENCE [LARGE SCALE GENOMIC DNA]</scope>
</reference>
<dbReference type="PATRIC" id="fig|758793.3.peg.5154"/>
<feature type="domain" description="Nudix hydrolase" evidence="1">
    <location>
        <begin position="1"/>
        <end position="114"/>
    </location>
</feature>
<dbReference type="PROSITE" id="PS51462">
    <property type="entry name" value="NUDIX"/>
    <property type="match status" value="1"/>
</dbReference>
<dbReference type="HOGENOM" id="CLU_037162_25_1_4"/>
<evidence type="ECO:0000259" key="1">
    <source>
        <dbReference type="PROSITE" id="PS51462"/>
    </source>
</evidence>
<organism evidence="2 3">
    <name type="scientific">Caballeronia insecticola</name>
    <dbReference type="NCBI Taxonomy" id="758793"/>
    <lineage>
        <taxon>Bacteria</taxon>
        <taxon>Pseudomonadati</taxon>
        <taxon>Pseudomonadota</taxon>
        <taxon>Betaproteobacteria</taxon>
        <taxon>Burkholderiales</taxon>
        <taxon>Burkholderiaceae</taxon>
        <taxon>Caballeronia</taxon>
    </lineage>
</organism>
<dbReference type="KEGG" id="buo:BRPE64_CCDS08510"/>
<evidence type="ECO:0000313" key="2">
    <source>
        <dbReference type="EMBL" id="BAN26934.1"/>
    </source>
</evidence>